<gene>
    <name evidence="1" type="ORF">Xsto_03483</name>
</gene>
<protein>
    <submittedName>
        <fullName evidence="1">Transcriptional regulator</fullName>
    </submittedName>
</protein>
<reference evidence="1 2" key="1">
    <citation type="journal article" date="2017" name="Nat. Microbiol.">
        <title>Natural product diversity associated with the nematode symbionts Photorhabdus and Xenorhabdus.</title>
        <authorList>
            <person name="Tobias N.J."/>
            <person name="Wolff H."/>
            <person name="Djahanschiri B."/>
            <person name="Grundmann F."/>
            <person name="Kronenwerth M."/>
            <person name="Shi Y.M."/>
            <person name="Simonyi S."/>
            <person name="Grun P."/>
            <person name="Shapiro-Ilan D."/>
            <person name="Pidot S.J."/>
            <person name="Stinear T.P."/>
            <person name="Ebersberger I."/>
            <person name="Bode H.B."/>
        </authorList>
    </citation>
    <scope>NUCLEOTIDE SEQUENCE [LARGE SCALE GENOMIC DNA]</scope>
    <source>
        <strain evidence="1 2">DSM 17904</strain>
    </source>
</reference>
<dbReference type="AlphaFoldDB" id="A0A2D0KKJ5"/>
<organism evidence="1 2">
    <name type="scientific">Xenorhabdus stockiae</name>
    <dbReference type="NCBI Taxonomy" id="351614"/>
    <lineage>
        <taxon>Bacteria</taxon>
        <taxon>Pseudomonadati</taxon>
        <taxon>Pseudomonadota</taxon>
        <taxon>Gammaproteobacteria</taxon>
        <taxon>Enterobacterales</taxon>
        <taxon>Morganellaceae</taxon>
        <taxon>Xenorhabdus</taxon>
    </lineage>
</organism>
<dbReference type="EMBL" id="NJAJ01000041">
    <property type="protein sequence ID" value="PHM63953.1"/>
    <property type="molecule type" value="Genomic_DNA"/>
</dbReference>
<evidence type="ECO:0000313" key="1">
    <source>
        <dbReference type="EMBL" id="PHM63953.1"/>
    </source>
</evidence>
<dbReference type="Proteomes" id="UP000222366">
    <property type="component" value="Unassembled WGS sequence"/>
</dbReference>
<name>A0A2D0KKJ5_9GAMM</name>
<accession>A0A2D0KKJ5</accession>
<proteinExistence type="predicted"/>
<comment type="caution">
    <text evidence="1">The sequence shown here is derived from an EMBL/GenBank/DDBJ whole genome shotgun (WGS) entry which is preliminary data.</text>
</comment>
<keyword evidence="2" id="KW-1185">Reference proteome</keyword>
<dbReference type="RefSeq" id="WP_099125859.1">
    <property type="nucleotide sequence ID" value="NZ_CAWNRH010000117.1"/>
</dbReference>
<evidence type="ECO:0000313" key="2">
    <source>
        <dbReference type="Proteomes" id="UP000222366"/>
    </source>
</evidence>
<sequence>MKFEKLPDDVRAAAVETYKTIAIRESGSVDDECKEQQTARLENLAESIVRGFSKLCDSDSEYGRVGSSQRERLKVRGIEIVISELAKEEGITFDQAIKLVANMIDIRRANLPKDGQIPVVCNG</sequence>